<name>A0AAV7J271_COTGL</name>
<keyword evidence="13" id="KW-1185">Reference proteome</keyword>
<dbReference type="Gene3D" id="1.20.5.170">
    <property type="match status" value="1"/>
</dbReference>
<dbReference type="Proteomes" id="UP000826195">
    <property type="component" value="Unassembled WGS sequence"/>
</dbReference>
<feature type="coiled-coil region" evidence="9">
    <location>
        <begin position="745"/>
        <end position="793"/>
    </location>
</feature>
<feature type="compositionally biased region" description="Acidic residues" evidence="10">
    <location>
        <begin position="10"/>
        <end position="24"/>
    </location>
</feature>
<evidence type="ECO:0000256" key="8">
    <source>
        <dbReference type="PIRNR" id="PIRNR005719"/>
    </source>
</evidence>
<evidence type="ECO:0000256" key="7">
    <source>
        <dbReference type="ARBA" id="ARBA00023242"/>
    </source>
</evidence>
<feature type="domain" description="SMC hinge" evidence="11">
    <location>
        <begin position="581"/>
        <end position="697"/>
    </location>
</feature>
<comment type="subcellular location">
    <subcellularLocation>
        <location evidence="1 8">Nucleus</location>
    </subcellularLocation>
</comment>
<feature type="region of interest" description="Disordered" evidence="10">
    <location>
        <begin position="1262"/>
        <end position="1286"/>
    </location>
</feature>
<evidence type="ECO:0000256" key="10">
    <source>
        <dbReference type="SAM" id="MobiDB-lite"/>
    </source>
</evidence>
<feature type="region of interest" description="Disordered" evidence="10">
    <location>
        <begin position="1"/>
        <end position="46"/>
    </location>
</feature>
<dbReference type="PIRSF" id="PIRSF005719">
    <property type="entry name" value="SMC"/>
    <property type="match status" value="1"/>
</dbReference>
<dbReference type="InterPro" id="IPR027417">
    <property type="entry name" value="P-loop_NTPase"/>
</dbReference>
<feature type="coiled-coil region" evidence="9">
    <location>
        <begin position="825"/>
        <end position="1014"/>
    </location>
</feature>
<evidence type="ECO:0000313" key="13">
    <source>
        <dbReference type="Proteomes" id="UP000826195"/>
    </source>
</evidence>
<dbReference type="Pfam" id="PF06470">
    <property type="entry name" value="SMC_hinge"/>
    <property type="match status" value="1"/>
</dbReference>
<keyword evidence="7 8" id="KW-0539">Nucleus</keyword>
<dbReference type="GO" id="GO:0007076">
    <property type="term" value="P:mitotic chromosome condensation"/>
    <property type="evidence" value="ECO:0007669"/>
    <property type="project" value="TreeGrafter"/>
</dbReference>
<feature type="compositionally biased region" description="Basic and acidic residues" evidence="10">
    <location>
        <begin position="1262"/>
        <end position="1277"/>
    </location>
</feature>
<dbReference type="InterPro" id="IPR003395">
    <property type="entry name" value="RecF/RecN/SMC_N"/>
</dbReference>
<evidence type="ECO:0000256" key="3">
    <source>
        <dbReference type="ARBA" id="ARBA00022741"/>
    </source>
</evidence>
<comment type="similarity">
    <text evidence="2">Belongs to the SMC family. SMC4 subfamily.</text>
</comment>
<dbReference type="Pfam" id="PF02463">
    <property type="entry name" value="SMC_N"/>
    <property type="match status" value="1"/>
</dbReference>
<comment type="caution">
    <text evidence="12">The sequence shown here is derived from an EMBL/GenBank/DDBJ whole genome shotgun (WGS) entry which is preliminary data.</text>
</comment>
<dbReference type="InterPro" id="IPR036277">
    <property type="entry name" value="SMC_hinge_sf"/>
</dbReference>
<evidence type="ECO:0000256" key="6">
    <source>
        <dbReference type="ARBA" id="ARBA00023067"/>
    </source>
</evidence>
<dbReference type="SUPFAM" id="SSF52540">
    <property type="entry name" value="P-loop containing nucleoside triphosphate hydrolases"/>
    <property type="match status" value="1"/>
</dbReference>
<dbReference type="PANTHER" id="PTHR18937:SF172">
    <property type="entry name" value="STRUCTURAL MAINTENANCE OF CHROMOSOMES PROTEIN"/>
    <property type="match status" value="1"/>
</dbReference>
<dbReference type="Gene3D" id="3.40.50.300">
    <property type="entry name" value="P-loop containing nucleotide triphosphate hydrolases"/>
    <property type="match status" value="2"/>
</dbReference>
<evidence type="ECO:0000256" key="9">
    <source>
        <dbReference type="SAM" id="Coils"/>
    </source>
</evidence>
<dbReference type="FunFam" id="3.30.70.1620:FF:000003">
    <property type="entry name" value="Structural maintenance of chromosomes 4"/>
    <property type="match status" value="1"/>
</dbReference>
<dbReference type="EMBL" id="JAHXZJ010000002">
    <property type="protein sequence ID" value="KAH0563915.1"/>
    <property type="molecule type" value="Genomic_DNA"/>
</dbReference>
<sequence length="1286" mass="148508">MSPKRSRENDDSDLEDDEQSDEEEGIRIDDEIYIPPPPRRLNQTSENGARLIISKIKITNFKSYAGKVELGPFDKHFSAIIGPNGSGKSNVIDAMLFVFGFRASKIRSTSVGVLIHNSAEHPNITSCKVSIYFEKVIEEPEGYRTIPNTQLKISRRGYKNNSSRYEMNDKEVPFKAIERQLKSEGIDLDLSRFLILQGEVEQIALMKPKAANENDTGMLEFLDTIIGTNRIKEPLLKISEKLEDLTEKFKDDERRLRVVEEQRDDLRELMKEAVHYLKRENVITELRNTYFQVKKYETLQEAKEKEDANRELEEQHANLMEEIKNVKKNYAEKTSEYDEKNKKWSDVQRTKDKIDQRYQELCTHDQNLHSQLVEANKRRKENKVKIEKELANLEELQRAPEKNAKDIEECENFIEKQKVIYDREKRELEEITQTIQQKTEPLTKERDVFERQRMKFTEELNQARAALNLAETELNVYLSMEETEREALEKVTDELQTATQKIQEYDRELKSLEKKLPKTEESFQKAKNRLKVVKAREAELSDKLSKLRATYNEQSHAMNSNKSRNKILVALMEEKNSGRIPGILGRLGDLGGIDAKYDIAVSTACGPLDNIVVDTVETAEACINFLKEKNIGRTTFIALEKQQHLVEQMNKAIKTSENVPRLFDLIKVKDQRVKPAFYFALRNTLVAQDLEQATRIAYGERRYRVVTLKGELIETSGTMSGGGIRAISGRMGQSVRTAEVSPEDLEKLRKKLDDVFNECNTLRAQQPALEEQVRTLTTELQEMQKNKVQFSSQFEKFKALELELKKKLKLQENKVKKAVIDPKKVEQLTKAKDEMQEEFESVNSKFQKIQDKIDKINSKINEIAGNRINEKRKLIDNLKEGIEKAKKEIIRLKVASNAAKKNVPKIKQKIEDMENSIEQCVKIITDSQKEKAELEEEAKELKKKQTEYLEALRERDQILEGLTQEIKELKSQANALKLSKIDLDSKVDASRKEIAEYQRKVKDYDAKLAALKLNKIPEHAEETLKEFTDDELANLDAKTVGANLAAAKERLPKEMPDLKCIEEFERVNQRYLKRANEFEELSTAKNIMRDHYNSITKMRRDEFKVGFDKICQSLKELYQMISHGGAADLEYADSLDPYADGIVLSIRPPKKSWKNIRNLSGGEKTLSSLALIFALHNYKPTPLYFMDEIDAALDFKNVSIIANYIQDSAKNVQFTVVSLRSEMFELAGTLVGIYKTKNATKSVIVDMVKFYKLHPEFKKKDLYDNPPRKHENGHHNENMPLTVKNA</sequence>
<dbReference type="Gene3D" id="3.30.70.1620">
    <property type="match status" value="1"/>
</dbReference>
<dbReference type="GO" id="GO:0000796">
    <property type="term" value="C:condensin complex"/>
    <property type="evidence" value="ECO:0007669"/>
    <property type="project" value="TreeGrafter"/>
</dbReference>
<evidence type="ECO:0000256" key="5">
    <source>
        <dbReference type="ARBA" id="ARBA00023054"/>
    </source>
</evidence>
<gene>
    <name evidence="12" type="ORF">KQX54_008070</name>
</gene>
<dbReference type="SUPFAM" id="SSF75553">
    <property type="entry name" value="Smc hinge domain"/>
    <property type="match status" value="1"/>
</dbReference>
<proteinExistence type="inferred from homology"/>
<organism evidence="12 13">
    <name type="scientific">Cotesia glomerata</name>
    <name type="common">Lepidopteran parasitic wasp</name>
    <name type="synonym">Apanteles glomeratus</name>
    <dbReference type="NCBI Taxonomy" id="32391"/>
    <lineage>
        <taxon>Eukaryota</taxon>
        <taxon>Metazoa</taxon>
        <taxon>Ecdysozoa</taxon>
        <taxon>Arthropoda</taxon>
        <taxon>Hexapoda</taxon>
        <taxon>Insecta</taxon>
        <taxon>Pterygota</taxon>
        <taxon>Neoptera</taxon>
        <taxon>Endopterygota</taxon>
        <taxon>Hymenoptera</taxon>
        <taxon>Apocrita</taxon>
        <taxon>Ichneumonoidea</taxon>
        <taxon>Braconidae</taxon>
        <taxon>Microgastrinae</taxon>
        <taxon>Cotesia</taxon>
    </lineage>
</organism>
<evidence type="ECO:0000256" key="4">
    <source>
        <dbReference type="ARBA" id="ARBA00022840"/>
    </source>
</evidence>
<feature type="coiled-coil region" evidence="9">
    <location>
        <begin position="376"/>
        <end position="550"/>
    </location>
</feature>
<dbReference type="Gene3D" id="1.20.1060.20">
    <property type="match status" value="1"/>
</dbReference>
<evidence type="ECO:0000256" key="2">
    <source>
        <dbReference type="ARBA" id="ARBA00006005"/>
    </source>
</evidence>
<evidence type="ECO:0000313" key="12">
    <source>
        <dbReference type="EMBL" id="KAH0563915.1"/>
    </source>
</evidence>
<evidence type="ECO:0000259" key="11">
    <source>
        <dbReference type="SMART" id="SM00968"/>
    </source>
</evidence>
<dbReference type="GO" id="GO:0005634">
    <property type="term" value="C:nucleus"/>
    <property type="evidence" value="ECO:0007669"/>
    <property type="project" value="UniProtKB-SubCell"/>
</dbReference>
<protein>
    <recommendedName>
        <fullName evidence="8">Structural maintenance of chromosomes protein</fullName>
    </recommendedName>
</protein>
<reference evidence="12 13" key="1">
    <citation type="journal article" date="2021" name="J. Hered.">
        <title>A chromosome-level genome assembly of the parasitoid wasp, Cotesia glomerata (Hymenoptera: Braconidae).</title>
        <authorList>
            <person name="Pinto B.J."/>
            <person name="Weis J.J."/>
            <person name="Gamble T."/>
            <person name="Ode P.J."/>
            <person name="Paul R."/>
            <person name="Zaspel J.M."/>
        </authorList>
    </citation>
    <scope>NUCLEOTIDE SEQUENCE [LARGE SCALE GENOMIC DNA]</scope>
    <source>
        <strain evidence="12">CgM1</strain>
    </source>
</reference>
<dbReference type="GO" id="GO:0016887">
    <property type="term" value="F:ATP hydrolysis activity"/>
    <property type="evidence" value="ECO:0007669"/>
    <property type="project" value="InterPro"/>
</dbReference>
<keyword evidence="3" id="KW-0547">Nucleotide-binding</keyword>
<dbReference type="SMART" id="SM00968">
    <property type="entry name" value="SMC_hinge"/>
    <property type="match status" value="1"/>
</dbReference>
<keyword evidence="5 9" id="KW-0175">Coiled coil</keyword>
<evidence type="ECO:0000256" key="1">
    <source>
        <dbReference type="ARBA" id="ARBA00004123"/>
    </source>
</evidence>
<dbReference type="SUPFAM" id="SSF58104">
    <property type="entry name" value="Methyl-accepting chemotaxis protein (MCP) signaling domain"/>
    <property type="match status" value="1"/>
</dbReference>
<dbReference type="InterPro" id="IPR010935">
    <property type="entry name" value="SMC_hinge"/>
</dbReference>
<dbReference type="PANTHER" id="PTHR18937">
    <property type="entry name" value="STRUCTURAL MAINTENANCE OF CHROMOSOMES SMC FAMILY MEMBER"/>
    <property type="match status" value="1"/>
</dbReference>
<feature type="coiled-coil region" evidence="9">
    <location>
        <begin position="235"/>
        <end position="343"/>
    </location>
</feature>
<accession>A0AAV7J271</accession>
<keyword evidence="4" id="KW-0067">ATP-binding</keyword>
<dbReference type="GO" id="GO:0005524">
    <property type="term" value="F:ATP binding"/>
    <property type="evidence" value="ECO:0007669"/>
    <property type="project" value="UniProtKB-KW"/>
</dbReference>
<keyword evidence="6" id="KW-0226">DNA condensation</keyword>
<dbReference type="InterPro" id="IPR024704">
    <property type="entry name" value="SMC"/>
</dbReference>